<accession>A0A9Q1D0N6</accession>
<evidence type="ECO:0000313" key="3">
    <source>
        <dbReference type="Proteomes" id="UP001152803"/>
    </source>
</evidence>
<proteinExistence type="predicted"/>
<dbReference type="AlphaFoldDB" id="A0A9Q1D0N6"/>
<evidence type="ECO:0000256" key="1">
    <source>
        <dbReference type="SAM" id="MobiDB-lite"/>
    </source>
</evidence>
<name>A0A9Q1D0N6_CONCO</name>
<keyword evidence="3" id="KW-1185">Reference proteome</keyword>
<feature type="region of interest" description="Disordered" evidence="1">
    <location>
        <begin position="101"/>
        <end position="129"/>
    </location>
</feature>
<reference evidence="2" key="1">
    <citation type="journal article" date="2023" name="Science">
        <title>Genome structures resolve the early diversification of teleost fishes.</title>
        <authorList>
            <person name="Parey E."/>
            <person name="Louis A."/>
            <person name="Montfort J."/>
            <person name="Bouchez O."/>
            <person name="Roques C."/>
            <person name="Iampietro C."/>
            <person name="Lluch J."/>
            <person name="Castinel A."/>
            <person name="Donnadieu C."/>
            <person name="Desvignes T."/>
            <person name="Floi Bucao C."/>
            <person name="Jouanno E."/>
            <person name="Wen M."/>
            <person name="Mejri S."/>
            <person name="Dirks R."/>
            <person name="Jansen H."/>
            <person name="Henkel C."/>
            <person name="Chen W.J."/>
            <person name="Zahm M."/>
            <person name="Cabau C."/>
            <person name="Klopp C."/>
            <person name="Thompson A.W."/>
            <person name="Robinson-Rechavi M."/>
            <person name="Braasch I."/>
            <person name="Lecointre G."/>
            <person name="Bobe J."/>
            <person name="Postlethwait J.H."/>
            <person name="Berthelot C."/>
            <person name="Roest Crollius H."/>
            <person name="Guiguen Y."/>
        </authorList>
    </citation>
    <scope>NUCLEOTIDE SEQUENCE</scope>
    <source>
        <strain evidence="2">Concon-B</strain>
    </source>
</reference>
<feature type="compositionally biased region" description="Polar residues" evidence="1">
    <location>
        <begin position="1"/>
        <end position="11"/>
    </location>
</feature>
<comment type="caution">
    <text evidence="2">The sequence shown here is derived from an EMBL/GenBank/DDBJ whole genome shotgun (WGS) entry which is preliminary data.</text>
</comment>
<dbReference type="EMBL" id="JAFJMO010000015">
    <property type="protein sequence ID" value="KAJ8255681.1"/>
    <property type="molecule type" value="Genomic_DNA"/>
</dbReference>
<sequence length="143" mass="15522">MRRQAQPTWSGVTDGKVPCFSGPSGSPSHHDCVAVKFVHGAAGSSQVRQVSQGCLGFRKSESGCESSTPPRSCPAWGRQCAARPLEYRGLQVRGELKGRSAGAVAPLQRVGEEDEPYLNREGQPLSQKELHIYEETHGLQQHL</sequence>
<feature type="region of interest" description="Disordered" evidence="1">
    <location>
        <begin position="1"/>
        <end position="23"/>
    </location>
</feature>
<gene>
    <name evidence="2" type="ORF">COCON_G00195450</name>
</gene>
<protein>
    <submittedName>
        <fullName evidence="2">Uncharacterized protein</fullName>
    </submittedName>
</protein>
<organism evidence="2 3">
    <name type="scientific">Conger conger</name>
    <name type="common">Conger eel</name>
    <name type="synonym">Muraena conger</name>
    <dbReference type="NCBI Taxonomy" id="82655"/>
    <lineage>
        <taxon>Eukaryota</taxon>
        <taxon>Metazoa</taxon>
        <taxon>Chordata</taxon>
        <taxon>Craniata</taxon>
        <taxon>Vertebrata</taxon>
        <taxon>Euteleostomi</taxon>
        <taxon>Actinopterygii</taxon>
        <taxon>Neopterygii</taxon>
        <taxon>Teleostei</taxon>
        <taxon>Anguilliformes</taxon>
        <taxon>Congridae</taxon>
        <taxon>Conger</taxon>
    </lineage>
</organism>
<evidence type="ECO:0000313" key="2">
    <source>
        <dbReference type="EMBL" id="KAJ8255681.1"/>
    </source>
</evidence>
<dbReference type="Proteomes" id="UP001152803">
    <property type="component" value="Unassembled WGS sequence"/>
</dbReference>